<keyword evidence="2" id="KW-1185">Reference proteome</keyword>
<protein>
    <submittedName>
        <fullName evidence="1">Vinorine synthase-like</fullName>
    </submittedName>
</protein>
<evidence type="ECO:0000313" key="2">
    <source>
        <dbReference type="Proteomes" id="UP001164539"/>
    </source>
</evidence>
<sequence>MEPEIISTESIKPSSPTPLHLKTHKISLLDQFTHHLYFPIVFYYPFNQDTNLSDPTQINHIVSKRLQLLKQSLPETLSRFYAFAGKIKDTLSIDCNDEGIYFTEARVRSPLSDFFNLPNFTTLNCKFIPFDIKELSGSISGLHVAKIQVTTFACGGLVICACLSHLLGDGITLTSFLKSWVATACENSEGAVHPNNDASSLFPQQENYPKEATWMATNVPFLRKGRFVSRRFLFDAKAIANLKTKATSSLVPNPSRVETVSAFLSKCIMAAFRTKFGSHKPTLLSHVVNLRAKAKPPMSESSMGNIVWIANVLCTNEEEELASLVCRLREAIMEINGDSVKSLQGNEGFLNRVNAVKKVAAMCGASQERITFSSWCNFGLYDIDFGWGKPTWVSPVGLDESVPYFLNNIILTDTRSSDGIEAWVYLLEEDMNILELDEELVTFANLDPNPLR</sequence>
<accession>A0ACC1XV52</accession>
<organism evidence="1 2">
    <name type="scientific">Melia azedarach</name>
    <name type="common">Chinaberry tree</name>
    <dbReference type="NCBI Taxonomy" id="155640"/>
    <lineage>
        <taxon>Eukaryota</taxon>
        <taxon>Viridiplantae</taxon>
        <taxon>Streptophyta</taxon>
        <taxon>Embryophyta</taxon>
        <taxon>Tracheophyta</taxon>
        <taxon>Spermatophyta</taxon>
        <taxon>Magnoliopsida</taxon>
        <taxon>eudicotyledons</taxon>
        <taxon>Gunneridae</taxon>
        <taxon>Pentapetalae</taxon>
        <taxon>rosids</taxon>
        <taxon>malvids</taxon>
        <taxon>Sapindales</taxon>
        <taxon>Meliaceae</taxon>
        <taxon>Melia</taxon>
    </lineage>
</organism>
<dbReference type="EMBL" id="CM051400">
    <property type="protein sequence ID" value="KAJ4715301.1"/>
    <property type="molecule type" value="Genomic_DNA"/>
</dbReference>
<name>A0ACC1XV52_MELAZ</name>
<gene>
    <name evidence="1" type="ORF">OWV82_013673</name>
</gene>
<evidence type="ECO:0000313" key="1">
    <source>
        <dbReference type="EMBL" id="KAJ4715301.1"/>
    </source>
</evidence>
<proteinExistence type="predicted"/>
<comment type="caution">
    <text evidence="1">The sequence shown here is derived from an EMBL/GenBank/DDBJ whole genome shotgun (WGS) entry which is preliminary data.</text>
</comment>
<dbReference type="Proteomes" id="UP001164539">
    <property type="component" value="Chromosome 7"/>
</dbReference>
<reference evidence="1 2" key="1">
    <citation type="journal article" date="2023" name="Science">
        <title>Complex scaffold remodeling in plant triterpene biosynthesis.</title>
        <authorList>
            <person name="De La Pena R."/>
            <person name="Hodgson H."/>
            <person name="Liu J.C."/>
            <person name="Stephenson M.J."/>
            <person name="Martin A.C."/>
            <person name="Owen C."/>
            <person name="Harkess A."/>
            <person name="Leebens-Mack J."/>
            <person name="Jimenez L.E."/>
            <person name="Osbourn A."/>
            <person name="Sattely E.S."/>
        </authorList>
    </citation>
    <scope>NUCLEOTIDE SEQUENCE [LARGE SCALE GENOMIC DNA]</scope>
    <source>
        <strain evidence="2">cv. JPN11</strain>
        <tissue evidence="1">Leaf</tissue>
    </source>
</reference>